<dbReference type="EMBL" id="SOPW01000003">
    <property type="protein sequence ID" value="TFB23944.1"/>
    <property type="molecule type" value="Genomic_DNA"/>
</dbReference>
<dbReference type="FunFam" id="3.40.50.300:FF:001389">
    <property type="entry name" value="ATP-dependent DNA helicase RecQ"/>
    <property type="match status" value="1"/>
</dbReference>
<dbReference type="GO" id="GO:0009378">
    <property type="term" value="F:four-way junction helicase activity"/>
    <property type="evidence" value="ECO:0007669"/>
    <property type="project" value="TreeGrafter"/>
</dbReference>
<feature type="domain" description="Helicase ATP-binding" evidence="5">
    <location>
        <begin position="29"/>
        <end position="196"/>
    </location>
</feature>
<dbReference type="SUPFAM" id="SSF52540">
    <property type="entry name" value="P-loop containing nucleoside triphosphate hydrolases"/>
    <property type="match status" value="1"/>
</dbReference>
<evidence type="ECO:0000259" key="6">
    <source>
        <dbReference type="PROSITE" id="PS51194"/>
    </source>
</evidence>
<dbReference type="PANTHER" id="PTHR13710:SF84">
    <property type="entry name" value="ATP-DEPENDENT DNA HELICASE RECS-RELATED"/>
    <property type="match status" value="1"/>
</dbReference>
<dbReference type="PROSITE" id="PS51194">
    <property type="entry name" value="HELICASE_CTER"/>
    <property type="match status" value="1"/>
</dbReference>
<sequence length="488" mass="56819">MSHIKPNLEEQLLTHFGFSSFREGQKEIIESVLGGHHTLATLPTGSGKSICYQLPSVINEGLTIVVSPLISLMVDQVKLLKSEGFKRVTALNSLLNFKQKSQIIKNLDQYNLVYCSPEMLQQPAVINRLKHIKVDLFVIDEAHCISQWGHEFRPDYLRLRELIQALEEPTILALSATATPEVQEDIIKSLSVDMKRIIYPMDRINITYNVLHSENQLEKQEQLHTIIKQVDSSTMIYFSSRQMTEQISLQLKQQFPDRQIAYYHGGMDQQDRLLIQQQFMHDQLDIICCTSAFGMGVNKNNIRLVIHYHLPPNLESFIQETGRAGRDGAHCVSALLYSKGDEAIPFQIIESELPEDHEIKQYLSQDRQDTMDFLTETKQRFLEYHSHQLKVNNDISELSIINKLIAFRDKRKKVKIKSVLDMVQWINTEECKRKRLFESYQSNTREAEFECCNSCGFNIYDWELERTHELQSKDNWREILDEMFYRGV</sequence>
<evidence type="ECO:0000256" key="3">
    <source>
        <dbReference type="ARBA" id="ARBA00022806"/>
    </source>
</evidence>
<keyword evidence="8" id="KW-1185">Reference proteome</keyword>
<dbReference type="InterPro" id="IPR004589">
    <property type="entry name" value="DNA_helicase_ATP-dep_RecQ"/>
</dbReference>
<dbReference type="GO" id="GO:0016787">
    <property type="term" value="F:hydrolase activity"/>
    <property type="evidence" value="ECO:0007669"/>
    <property type="project" value="UniProtKB-KW"/>
</dbReference>
<keyword evidence="2" id="KW-0378">Hydrolase</keyword>
<dbReference type="AlphaFoldDB" id="A0A4Y8IQK6"/>
<keyword evidence="3 7" id="KW-0347">Helicase</keyword>
<keyword evidence="4" id="KW-0067">ATP-binding</keyword>
<dbReference type="Pfam" id="PF00271">
    <property type="entry name" value="Helicase_C"/>
    <property type="match status" value="1"/>
</dbReference>
<dbReference type="InterPro" id="IPR027417">
    <property type="entry name" value="P-loop_NTPase"/>
</dbReference>
<gene>
    <name evidence="7" type="ORF">E3U55_03780</name>
</gene>
<dbReference type="GO" id="GO:0003676">
    <property type="term" value="F:nucleic acid binding"/>
    <property type="evidence" value="ECO:0007669"/>
    <property type="project" value="InterPro"/>
</dbReference>
<dbReference type="InterPro" id="IPR011545">
    <property type="entry name" value="DEAD/DEAH_box_helicase_dom"/>
</dbReference>
<dbReference type="GO" id="GO:0005524">
    <property type="term" value="F:ATP binding"/>
    <property type="evidence" value="ECO:0007669"/>
    <property type="project" value="UniProtKB-KW"/>
</dbReference>
<dbReference type="Gene3D" id="3.40.50.300">
    <property type="entry name" value="P-loop containing nucleotide triphosphate hydrolases"/>
    <property type="match status" value="2"/>
</dbReference>
<evidence type="ECO:0000259" key="5">
    <source>
        <dbReference type="PROSITE" id="PS51192"/>
    </source>
</evidence>
<dbReference type="Pfam" id="PF00270">
    <property type="entry name" value="DEAD"/>
    <property type="match status" value="1"/>
</dbReference>
<name>A0A4Y8IQK6_9BACI</name>
<evidence type="ECO:0000313" key="8">
    <source>
        <dbReference type="Proteomes" id="UP000297975"/>
    </source>
</evidence>
<reference evidence="7 8" key="1">
    <citation type="submission" date="2019-03" db="EMBL/GenBank/DDBJ databases">
        <authorList>
            <person name="He R.-H."/>
        </authorList>
    </citation>
    <scope>NUCLEOTIDE SEQUENCE [LARGE SCALE GENOMIC DNA]</scope>
    <source>
        <strain evidence="8">SH 714</strain>
    </source>
</reference>
<dbReference type="SMART" id="SM00490">
    <property type="entry name" value="HELICc"/>
    <property type="match status" value="1"/>
</dbReference>
<evidence type="ECO:0000313" key="7">
    <source>
        <dbReference type="EMBL" id="TFB23944.1"/>
    </source>
</evidence>
<dbReference type="GO" id="GO:0030894">
    <property type="term" value="C:replisome"/>
    <property type="evidence" value="ECO:0007669"/>
    <property type="project" value="TreeGrafter"/>
</dbReference>
<dbReference type="GO" id="GO:0043138">
    <property type="term" value="F:3'-5' DNA helicase activity"/>
    <property type="evidence" value="ECO:0007669"/>
    <property type="project" value="TreeGrafter"/>
</dbReference>
<dbReference type="InterPro" id="IPR014001">
    <property type="entry name" value="Helicase_ATP-bd"/>
</dbReference>
<accession>A0A4Y8IQK6</accession>
<comment type="caution">
    <text evidence="7">The sequence shown here is derived from an EMBL/GenBank/DDBJ whole genome shotgun (WGS) entry which is preliminary data.</text>
</comment>
<evidence type="ECO:0000256" key="1">
    <source>
        <dbReference type="ARBA" id="ARBA00022741"/>
    </source>
</evidence>
<dbReference type="GO" id="GO:0006310">
    <property type="term" value="P:DNA recombination"/>
    <property type="evidence" value="ECO:0007669"/>
    <property type="project" value="InterPro"/>
</dbReference>
<dbReference type="NCBIfam" id="TIGR00614">
    <property type="entry name" value="recQ_fam"/>
    <property type="match status" value="1"/>
</dbReference>
<dbReference type="GO" id="GO:0006281">
    <property type="term" value="P:DNA repair"/>
    <property type="evidence" value="ECO:0007669"/>
    <property type="project" value="TreeGrafter"/>
</dbReference>
<dbReference type="PANTHER" id="PTHR13710">
    <property type="entry name" value="DNA HELICASE RECQ FAMILY MEMBER"/>
    <property type="match status" value="1"/>
</dbReference>
<proteinExistence type="predicted"/>
<dbReference type="GO" id="GO:0043590">
    <property type="term" value="C:bacterial nucleoid"/>
    <property type="evidence" value="ECO:0007669"/>
    <property type="project" value="TreeGrafter"/>
</dbReference>
<dbReference type="GO" id="GO:0005737">
    <property type="term" value="C:cytoplasm"/>
    <property type="evidence" value="ECO:0007669"/>
    <property type="project" value="TreeGrafter"/>
</dbReference>
<evidence type="ECO:0000256" key="2">
    <source>
        <dbReference type="ARBA" id="ARBA00022801"/>
    </source>
</evidence>
<dbReference type="Proteomes" id="UP000297975">
    <property type="component" value="Unassembled WGS sequence"/>
</dbReference>
<dbReference type="OrthoDB" id="9763310at2"/>
<dbReference type="SMART" id="SM00487">
    <property type="entry name" value="DEXDc"/>
    <property type="match status" value="1"/>
</dbReference>
<feature type="domain" description="Helicase C-terminal" evidence="6">
    <location>
        <begin position="222"/>
        <end position="368"/>
    </location>
</feature>
<dbReference type="CDD" id="cd17920">
    <property type="entry name" value="DEXHc_RecQ"/>
    <property type="match status" value="1"/>
</dbReference>
<dbReference type="PROSITE" id="PS51192">
    <property type="entry name" value="HELICASE_ATP_BIND_1"/>
    <property type="match status" value="1"/>
</dbReference>
<protein>
    <submittedName>
        <fullName evidence="7">ATP-dependent DNA helicase RecQ</fullName>
    </submittedName>
</protein>
<dbReference type="RefSeq" id="WP_134339004.1">
    <property type="nucleotide sequence ID" value="NZ_SOPW01000003.1"/>
</dbReference>
<evidence type="ECO:0000256" key="4">
    <source>
        <dbReference type="ARBA" id="ARBA00022840"/>
    </source>
</evidence>
<organism evidence="7 8">
    <name type="scientific">Filobacillus milosensis</name>
    <dbReference type="NCBI Taxonomy" id="94137"/>
    <lineage>
        <taxon>Bacteria</taxon>
        <taxon>Bacillati</taxon>
        <taxon>Bacillota</taxon>
        <taxon>Bacilli</taxon>
        <taxon>Bacillales</taxon>
        <taxon>Bacillaceae</taxon>
        <taxon>Filobacillus</taxon>
    </lineage>
</organism>
<keyword evidence="1" id="KW-0547">Nucleotide-binding</keyword>
<dbReference type="InterPro" id="IPR001650">
    <property type="entry name" value="Helicase_C-like"/>
</dbReference>